<dbReference type="InterPro" id="IPR046342">
    <property type="entry name" value="CBS_dom_sf"/>
</dbReference>
<dbReference type="InterPro" id="IPR000644">
    <property type="entry name" value="CBS_dom"/>
</dbReference>
<evidence type="ECO:0000313" key="4">
    <source>
        <dbReference type="EMBL" id="CTQ33294.1"/>
    </source>
</evidence>
<dbReference type="STRING" id="282197.SAMN04488517_102124"/>
<evidence type="ECO:0000313" key="5">
    <source>
        <dbReference type="Proteomes" id="UP000048908"/>
    </source>
</evidence>
<dbReference type="OrthoDB" id="9802114at2"/>
<protein>
    <submittedName>
        <fullName evidence="4">Hypoxic response protein 1</fullName>
    </submittedName>
</protein>
<dbReference type="CDD" id="cd04622">
    <property type="entry name" value="CBS_pair_HRP1_like"/>
    <property type="match status" value="1"/>
</dbReference>
<name>A0A0M6XTK7_9RHOB</name>
<dbReference type="RefSeq" id="WP_055682723.1">
    <property type="nucleotide sequence ID" value="NZ_CANMUL010000001.1"/>
</dbReference>
<gene>
    <name evidence="4" type="primary">hrp1_2</name>
    <name evidence="4" type="ORF">JAN5088_02076</name>
</gene>
<dbReference type="Proteomes" id="UP000048908">
    <property type="component" value="Unassembled WGS sequence"/>
</dbReference>
<organism evidence="4 5">
    <name type="scientific">Jannaschia rubra</name>
    <dbReference type="NCBI Taxonomy" id="282197"/>
    <lineage>
        <taxon>Bacteria</taxon>
        <taxon>Pseudomonadati</taxon>
        <taxon>Pseudomonadota</taxon>
        <taxon>Alphaproteobacteria</taxon>
        <taxon>Rhodobacterales</taxon>
        <taxon>Roseobacteraceae</taxon>
        <taxon>Jannaschia</taxon>
    </lineage>
</organism>
<dbReference type="PANTHER" id="PTHR43080">
    <property type="entry name" value="CBS DOMAIN-CONTAINING PROTEIN CBSX3, MITOCHONDRIAL"/>
    <property type="match status" value="1"/>
</dbReference>
<dbReference type="AlphaFoldDB" id="A0A0M6XTK7"/>
<dbReference type="Gene3D" id="3.10.580.10">
    <property type="entry name" value="CBS-domain"/>
    <property type="match status" value="1"/>
</dbReference>
<keyword evidence="1 2" id="KW-0129">CBS domain</keyword>
<reference evidence="4 5" key="1">
    <citation type="submission" date="2015-07" db="EMBL/GenBank/DDBJ databases">
        <authorList>
            <person name="Noorani M."/>
        </authorList>
    </citation>
    <scope>NUCLEOTIDE SEQUENCE [LARGE SCALE GENOMIC DNA]</scope>
    <source>
        <strain evidence="4 5">CECT 5088</strain>
    </source>
</reference>
<feature type="domain" description="CBS" evidence="3">
    <location>
        <begin position="72"/>
        <end position="128"/>
    </location>
</feature>
<evidence type="ECO:0000256" key="2">
    <source>
        <dbReference type="PROSITE-ProRule" id="PRU00703"/>
    </source>
</evidence>
<sequence>MRVGKIMQADVSTVGPRTSVRAAAALMKDRGVGLLPVCTGGRPLGVVTDRDLMMRMLPDLRHDNDLPVRAVMTRGVLTCGPDDDIVAAARIMGDAQVRRLVVCDAEGRVCGILSLGDIARDASEELAGQALGEIVEDRGRTGLVRRG</sequence>
<keyword evidence="5" id="KW-1185">Reference proteome</keyword>
<dbReference type="SMART" id="SM00116">
    <property type="entry name" value="CBS"/>
    <property type="match status" value="2"/>
</dbReference>
<dbReference type="PROSITE" id="PS51371">
    <property type="entry name" value="CBS"/>
    <property type="match status" value="2"/>
</dbReference>
<proteinExistence type="predicted"/>
<feature type="domain" description="CBS" evidence="3">
    <location>
        <begin position="7"/>
        <end position="66"/>
    </location>
</feature>
<accession>A0A0M6XTK7</accession>
<dbReference type="PANTHER" id="PTHR43080:SF2">
    <property type="entry name" value="CBS DOMAIN-CONTAINING PROTEIN"/>
    <property type="match status" value="1"/>
</dbReference>
<dbReference type="Pfam" id="PF00571">
    <property type="entry name" value="CBS"/>
    <property type="match status" value="2"/>
</dbReference>
<evidence type="ECO:0000259" key="3">
    <source>
        <dbReference type="PROSITE" id="PS51371"/>
    </source>
</evidence>
<dbReference type="SUPFAM" id="SSF54631">
    <property type="entry name" value="CBS-domain pair"/>
    <property type="match status" value="1"/>
</dbReference>
<dbReference type="EMBL" id="CXPG01000020">
    <property type="protein sequence ID" value="CTQ33294.1"/>
    <property type="molecule type" value="Genomic_DNA"/>
</dbReference>
<dbReference type="InterPro" id="IPR051257">
    <property type="entry name" value="Diverse_CBS-Domain"/>
</dbReference>
<evidence type="ECO:0000256" key="1">
    <source>
        <dbReference type="ARBA" id="ARBA00023122"/>
    </source>
</evidence>